<dbReference type="InterPro" id="IPR009060">
    <property type="entry name" value="UBA-like_sf"/>
</dbReference>
<dbReference type="Gene3D" id="3.10.20.90">
    <property type="entry name" value="Phosphatidylinositol 3-kinase Catalytic Subunit, Chain A, domain 1"/>
    <property type="match status" value="1"/>
</dbReference>
<keyword evidence="4" id="KW-1185">Reference proteome</keyword>
<dbReference type="SUPFAM" id="SSF52833">
    <property type="entry name" value="Thioredoxin-like"/>
    <property type="match status" value="1"/>
</dbReference>
<dbReference type="Pfam" id="PF14555">
    <property type="entry name" value="UBA_4"/>
    <property type="match status" value="1"/>
</dbReference>
<dbReference type="GO" id="GO:0043161">
    <property type="term" value="P:proteasome-mediated ubiquitin-dependent protein catabolic process"/>
    <property type="evidence" value="ECO:0007669"/>
    <property type="project" value="TreeGrafter"/>
</dbReference>
<dbReference type="CDD" id="cd02958">
    <property type="entry name" value="UAS"/>
    <property type="match status" value="1"/>
</dbReference>
<evidence type="ECO:0000313" key="4">
    <source>
        <dbReference type="Proteomes" id="UP000789342"/>
    </source>
</evidence>
<evidence type="ECO:0000259" key="2">
    <source>
        <dbReference type="PROSITE" id="PS50033"/>
    </source>
</evidence>
<feature type="compositionally biased region" description="Polar residues" evidence="1">
    <location>
        <begin position="283"/>
        <end position="295"/>
    </location>
</feature>
<comment type="caution">
    <text evidence="3">The sequence shown here is derived from an EMBL/GenBank/DDBJ whole genome shotgun (WGS) entry which is preliminary data.</text>
</comment>
<dbReference type="Pfam" id="PF00789">
    <property type="entry name" value="UBX"/>
    <property type="match status" value="1"/>
</dbReference>
<dbReference type="Pfam" id="PF13899">
    <property type="entry name" value="Thioredoxin_7"/>
    <property type="match status" value="1"/>
</dbReference>
<dbReference type="PANTHER" id="PTHR23322">
    <property type="entry name" value="FAS-ASSOCIATED PROTEIN"/>
    <property type="match status" value="1"/>
</dbReference>
<dbReference type="Gene3D" id="1.10.8.10">
    <property type="entry name" value="DNA helicase RuvA subunit, C-terminal domain"/>
    <property type="match status" value="1"/>
</dbReference>
<dbReference type="OrthoDB" id="270602at2759"/>
<dbReference type="PANTHER" id="PTHR23322:SF6">
    <property type="entry name" value="UBX DOMAIN-CONTAINING PROTEIN 7"/>
    <property type="match status" value="1"/>
</dbReference>
<dbReference type="SUPFAM" id="SSF46934">
    <property type="entry name" value="UBA-like"/>
    <property type="match status" value="1"/>
</dbReference>
<feature type="compositionally biased region" description="Polar residues" evidence="1">
    <location>
        <begin position="43"/>
        <end position="67"/>
    </location>
</feature>
<protein>
    <submittedName>
        <fullName evidence="3">1264_t:CDS:1</fullName>
    </submittedName>
</protein>
<dbReference type="SMART" id="SM00594">
    <property type="entry name" value="UAS"/>
    <property type="match status" value="1"/>
</dbReference>
<dbReference type="PROSITE" id="PS50033">
    <property type="entry name" value="UBX"/>
    <property type="match status" value="1"/>
</dbReference>
<dbReference type="InterPro" id="IPR036249">
    <property type="entry name" value="Thioredoxin-like_sf"/>
</dbReference>
<evidence type="ECO:0000256" key="1">
    <source>
        <dbReference type="SAM" id="MobiDB-lite"/>
    </source>
</evidence>
<feature type="region of interest" description="Disordered" evidence="1">
    <location>
        <begin position="275"/>
        <end position="331"/>
    </location>
</feature>
<dbReference type="SUPFAM" id="SSF54236">
    <property type="entry name" value="Ubiquitin-like"/>
    <property type="match status" value="1"/>
</dbReference>
<sequence length="422" mass="47880">MDKITQFIAITDAPRDAATSFLEMTSGNLELAITLYLETRESNPATPLENNSQVSGEEAADTNSTLESDAELARQLAQEEEPGIRAPIAPKREILVGNNDYGNFMGEDSYHALESHVSHIEILLANKSPKTIILSEDLTETTRLADIYRPPFDIMSKENFDRTRNEARNKQKWLMVDIQEGSEFRCLQLNRDLWSDKTVKDVIREHFLFLQFDSNSTEGRRYINFYPFDHYPHIAIIDPRTGERMKIWSSVVPPSDFLIAVTDFLERWSLSGNTPKKIEKSTTENQQSDTISISSVEPEDELVDQESRSEDMEEDQVETSPKDEGTSSVSVFDSIRPVERTQVQGPNATTIKFRLAGGKTVIRRFGKTDPVRYLFEYIKVSVPEAQEQPFELVCYSDNLINKVDQTVEEAGLSNAVVNMVFA</sequence>
<dbReference type="InterPro" id="IPR001012">
    <property type="entry name" value="UBX_dom"/>
</dbReference>
<dbReference type="InterPro" id="IPR006577">
    <property type="entry name" value="UAS"/>
</dbReference>
<feature type="domain" description="UBX" evidence="2">
    <location>
        <begin position="344"/>
        <end position="420"/>
    </location>
</feature>
<accession>A0A9N9CVE5</accession>
<organism evidence="3 4">
    <name type="scientific">Acaulospora morrowiae</name>
    <dbReference type="NCBI Taxonomy" id="94023"/>
    <lineage>
        <taxon>Eukaryota</taxon>
        <taxon>Fungi</taxon>
        <taxon>Fungi incertae sedis</taxon>
        <taxon>Mucoromycota</taxon>
        <taxon>Glomeromycotina</taxon>
        <taxon>Glomeromycetes</taxon>
        <taxon>Diversisporales</taxon>
        <taxon>Acaulosporaceae</taxon>
        <taxon>Acaulospora</taxon>
    </lineage>
</organism>
<dbReference type="Proteomes" id="UP000789342">
    <property type="component" value="Unassembled WGS sequence"/>
</dbReference>
<dbReference type="AlphaFoldDB" id="A0A9N9CVE5"/>
<dbReference type="CDD" id="cd01767">
    <property type="entry name" value="UBX"/>
    <property type="match status" value="1"/>
</dbReference>
<feature type="region of interest" description="Disordered" evidence="1">
    <location>
        <begin position="43"/>
        <end position="85"/>
    </location>
</feature>
<name>A0A9N9CVE5_9GLOM</name>
<dbReference type="GO" id="GO:0005634">
    <property type="term" value="C:nucleus"/>
    <property type="evidence" value="ECO:0007669"/>
    <property type="project" value="TreeGrafter"/>
</dbReference>
<dbReference type="EMBL" id="CAJVPV010007335">
    <property type="protein sequence ID" value="CAG8617567.1"/>
    <property type="molecule type" value="Genomic_DNA"/>
</dbReference>
<dbReference type="Gene3D" id="3.40.30.10">
    <property type="entry name" value="Glutaredoxin"/>
    <property type="match status" value="1"/>
</dbReference>
<evidence type="ECO:0000313" key="3">
    <source>
        <dbReference type="EMBL" id="CAG8617567.1"/>
    </source>
</evidence>
<dbReference type="InterPro" id="IPR050730">
    <property type="entry name" value="UBX_domain-protein"/>
</dbReference>
<dbReference type="InterPro" id="IPR029071">
    <property type="entry name" value="Ubiquitin-like_domsf"/>
</dbReference>
<dbReference type="GO" id="GO:0043130">
    <property type="term" value="F:ubiquitin binding"/>
    <property type="evidence" value="ECO:0007669"/>
    <property type="project" value="TreeGrafter"/>
</dbReference>
<proteinExistence type="predicted"/>
<gene>
    <name evidence="3" type="ORF">AMORRO_LOCUS8511</name>
</gene>
<reference evidence="3" key="1">
    <citation type="submission" date="2021-06" db="EMBL/GenBank/DDBJ databases">
        <authorList>
            <person name="Kallberg Y."/>
            <person name="Tangrot J."/>
            <person name="Rosling A."/>
        </authorList>
    </citation>
    <scope>NUCLEOTIDE SEQUENCE</scope>
    <source>
        <strain evidence="3">CL551</strain>
    </source>
</reference>